<keyword evidence="3 13" id="KW-0540">Nuclease</keyword>
<sequence>MNYPGGIKKQTKHEVSYSNRGMSLEADINETNLYYRNNDIAIIYKKPTPITVSRVDYHSRIDAVIREAYYKTPSTTDYNGIYKGRYIDFEAKETRYKTRFPLSNIHSHQIKHLEDVRRHGGIGFLIVRFSTLNLTYLLDGSKLQAFLTNTNRKSIPVSFFEKEGFLIKEKYTPRLDYLSVLDEIYFKGEAL</sequence>
<name>A0A9D1HWN4_9BACT</name>
<gene>
    <name evidence="13 14" type="primary">recU</name>
    <name evidence="14" type="ORF">IAD49_05470</name>
</gene>
<evidence type="ECO:0000313" key="14">
    <source>
        <dbReference type="EMBL" id="HIU23013.1"/>
    </source>
</evidence>
<evidence type="ECO:0000256" key="3">
    <source>
        <dbReference type="ARBA" id="ARBA00022722"/>
    </source>
</evidence>
<organism evidence="14 15">
    <name type="scientific">Candidatus Fimihabitans intestinipullorum</name>
    <dbReference type="NCBI Taxonomy" id="2840820"/>
    <lineage>
        <taxon>Bacteria</taxon>
        <taxon>Bacillati</taxon>
        <taxon>Mycoplasmatota</taxon>
        <taxon>Mycoplasmatota incertae sedis</taxon>
        <taxon>Candidatus Fimihabitans</taxon>
    </lineage>
</organism>
<evidence type="ECO:0000256" key="12">
    <source>
        <dbReference type="ARBA" id="ARBA00029523"/>
    </source>
</evidence>
<dbReference type="AlphaFoldDB" id="A0A9D1HWN4"/>
<feature type="binding site" evidence="13">
    <location>
        <position position="109"/>
    </location>
    <ligand>
        <name>Mg(2+)</name>
        <dbReference type="ChEBI" id="CHEBI:18420"/>
    </ligand>
</feature>
<keyword evidence="5 13" id="KW-0255">Endonuclease</keyword>
<dbReference type="InterPro" id="IPR011856">
    <property type="entry name" value="tRNA_endonuc-like_dom_sf"/>
</dbReference>
<dbReference type="GO" id="GO:0006310">
    <property type="term" value="P:DNA recombination"/>
    <property type="evidence" value="ECO:0007669"/>
    <property type="project" value="UniProtKB-UniRule"/>
</dbReference>
<evidence type="ECO:0000256" key="6">
    <source>
        <dbReference type="ARBA" id="ARBA00022763"/>
    </source>
</evidence>
<feature type="binding site" evidence="13">
    <location>
        <position position="75"/>
    </location>
    <ligand>
        <name>Mg(2+)</name>
        <dbReference type="ChEBI" id="CHEBI:18420"/>
    </ligand>
</feature>
<evidence type="ECO:0000256" key="10">
    <source>
        <dbReference type="ARBA" id="ARBA00023204"/>
    </source>
</evidence>
<comment type="function">
    <text evidence="13">Endonuclease that resolves Holliday junction intermediates in genetic recombination. Cleaves mobile four-strand junctions by introducing symmetrical nicks in paired strands. Promotes annealing of linear ssDNA with homologous dsDNA. Required for DNA repair, homologous recombination and chromosome segregation.</text>
</comment>
<feature type="site" description="Transition state stabilizer" evidence="13">
    <location>
        <position position="92"/>
    </location>
</feature>
<dbReference type="HAMAP" id="MF_00130">
    <property type="entry name" value="RecU"/>
    <property type="match status" value="1"/>
</dbReference>
<evidence type="ECO:0000256" key="5">
    <source>
        <dbReference type="ARBA" id="ARBA00022759"/>
    </source>
</evidence>
<evidence type="ECO:0000256" key="2">
    <source>
        <dbReference type="ARBA" id="ARBA00022490"/>
    </source>
</evidence>
<feature type="binding site" evidence="13">
    <location>
        <position position="90"/>
    </location>
    <ligand>
        <name>Mg(2+)</name>
        <dbReference type="ChEBI" id="CHEBI:18420"/>
    </ligand>
</feature>
<comment type="cofactor">
    <cofactor evidence="13">
        <name>Mg(2+)</name>
        <dbReference type="ChEBI" id="CHEBI:18420"/>
    </cofactor>
    <text evidence="13">Binds 1 Mg(2+) ion per subunit.</text>
</comment>
<evidence type="ECO:0000256" key="9">
    <source>
        <dbReference type="ARBA" id="ARBA00023172"/>
    </source>
</evidence>
<dbReference type="GO" id="GO:0005737">
    <property type="term" value="C:cytoplasm"/>
    <property type="evidence" value="ECO:0007669"/>
    <property type="project" value="UniProtKB-SubCell"/>
</dbReference>
<keyword evidence="4 13" id="KW-0479">Metal-binding</keyword>
<accession>A0A9D1HWN4</accession>
<comment type="caution">
    <text evidence="14">The sequence shown here is derived from an EMBL/GenBank/DDBJ whole genome shotgun (WGS) entry which is preliminary data.</text>
</comment>
<evidence type="ECO:0000256" key="7">
    <source>
        <dbReference type="ARBA" id="ARBA00022801"/>
    </source>
</evidence>
<keyword evidence="10 13" id="KW-0234">DNA repair</keyword>
<comment type="subcellular location">
    <subcellularLocation>
        <location evidence="1 13">Cytoplasm</location>
    </subcellularLocation>
</comment>
<dbReference type="GO" id="GO:0003676">
    <property type="term" value="F:nucleic acid binding"/>
    <property type="evidence" value="ECO:0007669"/>
    <property type="project" value="InterPro"/>
</dbReference>
<dbReference type="GO" id="GO:0006281">
    <property type="term" value="P:DNA repair"/>
    <property type="evidence" value="ECO:0007669"/>
    <property type="project" value="UniProtKB-UniRule"/>
</dbReference>
<evidence type="ECO:0000256" key="8">
    <source>
        <dbReference type="ARBA" id="ARBA00022842"/>
    </source>
</evidence>
<dbReference type="Gene3D" id="3.40.1350.10">
    <property type="match status" value="1"/>
</dbReference>
<dbReference type="NCBIfam" id="NF002584">
    <property type="entry name" value="PRK02234.1-5"/>
    <property type="match status" value="1"/>
</dbReference>
<dbReference type="NCBIfam" id="TIGR00648">
    <property type="entry name" value="recU"/>
    <property type="match status" value="1"/>
</dbReference>
<dbReference type="CDD" id="cd22354">
    <property type="entry name" value="RecU-like"/>
    <property type="match status" value="1"/>
</dbReference>
<dbReference type="GO" id="GO:0008821">
    <property type="term" value="F:crossover junction DNA endonuclease activity"/>
    <property type="evidence" value="ECO:0007669"/>
    <property type="project" value="UniProtKB-EC"/>
</dbReference>
<dbReference type="InterPro" id="IPR004612">
    <property type="entry name" value="Resolv_RecU"/>
</dbReference>
<dbReference type="EC" id="3.1.21.10" evidence="13"/>
<reference evidence="14" key="2">
    <citation type="journal article" date="2021" name="PeerJ">
        <title>Extensive microbial diversity within the chicken gut microbiome revealed by metagenomics and culture.</title>
        <authorList>
            <person name="Gilroy R."/>
            <person name="Ravi A."/>
            <person name="Getino M."/>
            <person name="Pursley I."/>
            <person name="Horton D.L."/>
            <person name="Alikhan N.F."/>
            <person name="Baker D."/>
            <person name="Gharbi K."/>
            <person name="Hall N."/>
            <person name="Watson M."/>
            <person name="Adriaenssens E.M."/>
            <person name="Foster-Nyarko E."/>
            <person name="Jarju S."/>
            <person name="Secka A."/>
            <person name="Antonio M."/>
            <person name="Oren A."/>
            <person name="Chaudhuri R.R."/>
            <person name="La Ragione R."/>
            <person name="Hildebrand F."/>
            <person name="Pallen M.J."/>
        </authorList>
    </citation>
    <scope>NUCLEOTIDE SEQUENCE</scope>
    <source>
        <strain evidence="14">CHK197-8231</strain>
    </source>
</reference>
<evidence type="ECO:0000256" key="13">
    <source>
        <dbReference type="HAMAP-Rule" id="MF_00130"/>
    </source>
</evidence>
<keyword evidence="6 13" id="KW-0227">DNA damage</keyword>
<dbReference type="PIRSF" id="PIRSF037785">
    <property type="entry name" value="RecU"/>
    <property type="match status" value="1"/>
</dbReference>
<keyword evidence="2 13" id="KW-0963">Cytoplasm</keyword>
<dbReference type="NCBIfam" id="NF002581">
    <property type="entry name" value="PRK02234.1-2"/>
    <property type="match status" value="1"/>
</dbReference>
<dbReference type="SUPFAM" id="SSF52980">
    <property type="entry name" value="Restriction endonuclease-like"/>
    <property type="match status" value="1"/>
</dbReference>
<proteinExistence type="inferred from homology"/>
<dbReference type="GO" id="GO:0007059">
    <property type="term" value="P:chromosome segregation"/>
    <property type="evidence" value="ECO:0007669"/>
    <property type="project" value="UniProtKB-UniRule"/>
</dbReference>
<evidence type="ECO:0000313" key="15">
    <source>
        <dbReference type="Proteomes" id="UP000824087"/>
    </source>
</evidence>
<evidence type="ECO:0000256" key="11">
    <source>
        <dbReference type="ARBA" id="ARBA00023447"/>
    </source>
</evidence>
<feature type="binding site" evidence="13">
    <location>
        <position position="77"/>
    </location>
    <ligand>
        <name>Mg(2+)</name>
        <dbReference type="ChEBI" id="CHEBI:18420"/>
    </ligand>
</feature>
<dbReference type="GO" id="GO:0000287">
    <property type="term" value="F:magnesium ion binding"/>
    <property type="evidence" value="ECO:0007669"/>
    <property type="project" value="UniProtKB-UniRule"/>
</dbReference>
<protein>
    <recommendedName>
        <fullName evidence="12 13">Holliday junction resolvase RecU</fullName>
        <ecNumber evidence="13">3.1.21.10</ecNumber>
    </recommendedName>
    <alternativeName>
        <fullName evidence="13">Recombination protein U homolog</fullName>
    </alternativeName>
</protein>
<evidence type="ECO:0000256" key="4">
    <source>
        <dbReference type="ARBA" id="ARBA00022723"/>
    </source>
</evidence>
<comment type="catalytic activity">
    <reaction evidence="13">
        <text>Endonucleolytic cleavage at a junction such as a reciprocal single-stranded crossover between two homologous DNA duplexes (Holliday junction).</text>
        <dbReference type="EC" id="3.1.21.10"/>
    </reaction>
</comment>
<keyword evidence="9 13" id="KW-0233">DNA recombination</keyword>
<keyword evidence="7 13" id="KW-0378">Hydrolase</keyword>
<reference evidence="14" key="1">
    <citation type="submission" date="2020-10" db="EMBL/GenBank/DDBJ databases">
        <authorList>
            <person name="Gilroy R."/>
        </authorList>
    </citation>
    <scope>NUCLEOTIDE SEQUENCE</scope>
    <source>
        <strain evidence="14">CHK197-8231</strain>
    </source>
</reference>
<dbReference type="EMBL" id="DVML01000032">
    <property type="protein sequence ID" value="HIU23013.1"/>
    <property type="molecule type" value="Genomic_DNA"/>
</dbReference>
<comment type="similarity">
    <text evidence="11 13">Belongs to the RecU family.</text>
</comment>
<dbReference type="Pfam" id="PF03838">
    <property type="entry name" value="RecU"/>
    <property type="match status" value="1"/>
</dbReference>
<dbReference type="InterPro" id="IPR011335">
    <property type="entry name" value="Restrct_endonuc-II-like"/>
</dbReference>
<evidence type="ECO:0000256" key="1">
    <source>
        <dbReference type="ARBA" id="ARBA00004496"/>
    </source>
</evidence>
<dbReference type="Proteomes" id="UP000824087">
    <property type="component" value="Unassembled WGS sequence"/>
</dbReference>
<keyword evidence="8 13" id="KW-0460">Magnesium</keyword>